<feature type="compositionally biased region" description="Low complexity" evidence="1">
    <location>
        <begin position="765"/>
        <end position="784"/>
    </location>
</feature>
<feature type="region of interest" description="Disordered" evidence="1">
    <location>
        <begin position="755"/>
        <end position="819"/>
    </location>
</feature>
<name>A0A914Q566_9BILA</name>
<feature type="compositionally biased region" description="Basic and acidic residues" evidence="1">
    <location>
        <begin position="785"/>
        <end position="801"/>
    </location>
</feature>
<keyword evidence="2" id="KW-1185">Reference proteome</keyword>
<evidence type="ECO:0000313" key="3">
    <source>
        <dbReference type="WBParaSite" id="PDA_v2.g26462.t1"/>
    </source>
</evidence>
<dbReference type="Proteomes" id="UP000887578">
    <property type="component" value="Unplaced"/>
</dbReference>
<accession>A0A914Q566</accession>
<feature type="region of interest" description="Disordered" evidence="1">
    <location>
        <begin position="1"/>
        <end position="40"/>
    </location>
</feature>
<dbReference type="AlphaFoldDB" id="A0A914Q566"/>
<sequence length="965" mass="109084">MLDDSSETSEEYERLSDEEQTQLTIDMPLLTNESDKSSDDEYVVVQKYETPAEDEIAQIQIVDSHPHLLSYENEEQRMDSRAETFITSATSSNLSPHFDFTSEEERNTPTPQLMTPTGEETGFEIIDDKSETPLDEDISRAYTYVEIPGENYPTTEVYEGPIASTSRITDVDGTPLDTHVNVYHSGQYDTLPTTSQIETQPVKKDDFAEKLGSKITGFFKKGAAHQDYPTTEVYEGPIASTSRITDVDGTPLDTHVQVYHSGRSDIPLTTSTTTTTHIVEEQKPIVETEDFGDKAAKLGSKITGFFKKGSAHVDYPSTEVYEGPLATTSRITDINGSPIETSVSVYHPGQSDIILPVTTTTTTTHVETPQTPVEKDDLATKIGSKISGLFKKGHKYDDYPTTEVYHGPIAATTKQTDVEGLPLENLVNAYHSGRSDIPVTAPATIATTTTHVVETQEQKPIVESEDFGDKAAKLGSKITGFFKKGAAHQDYPTTEVYQGPYATTTKANDVDGSPLDTHVQVYHSGRSDIPLTTSTTTTTHIVEEQKPTVVNAYEIYEDVTDGQKISAVDRFPVSSADQSYDDRRTSQDFYDSTVVPAINPVNTSSTEQEYRHRRSLQGFDEENDVTSGVTCRRYITSNENVDSNVIDEDLLPAPDYLPRFDVKITAKPQDDRHHFVKDGEYYRCDNENVYTDSSVRSEMRNYEDYLVTPRNRRGWTTVTETTTITYARSVSIERSVRGRRQRYFENVEVHEYGKPASSPYNAVYSQSTYSRNGSSRSRSQGPSQRMDRWQQTDDWETEHIHSSHHHNSHRSSSAVRSDERNYRSYASKLYDRQLLVDQRYPEYRIPPVDYSYTTNSTPVRRPEYHTAVNEHNIMSQSLSHESSHKSRRHREVGLQYQHSNLEEIPVTQLLDDFPSIEHDNNQNNGHIDVVPLETRLLQPGVHTRHRPNAPLRRAQHRIRNYCVML</sequence>
<evidence type="ECO:0000313" key="2">
    <source>
        <dbReference type="Proteomes" id="UP000887578"/>
    </source>
</evidence>
<feature type="region of interest" description="Disordered" evidence="1">
    <location>
        <begin position="91"/>
        <end position="118"/>
    </location>
</feature>
<reference evidence="3" key="1">
    <citation type="submission" date="2022-11" db="UniProtKB">
        <authorList>
            <consortium name="WormBaseParasite"/>
        </authorList>
    </citation>
    <scope>IDENTIFICATION</scope>
</reference>
<proteinExistence type="predicted"/>
<protein>
    <submittedName>
        <fullName evidence="3">Uncharacterized protein</fullName>
    </submittedName>
</protein>
<dbReference type="WBParaSite" id="PDA_v2.g26462.t1">
    <property type="protein sequence ID" value="PDA_v2.g26462.t1"/>
    <property type="gene ID" value="PDA_v2.g26462"/>
</dbReference>
<organism evidence="2 3">
    <name type="scientific">Panagrolaimus davidi</name>
    <dbReference type="NCBI Taxonomy" id="227884"/>
    <lineage>
        <taxon>Eukaryota</taxon>
        <taxon>Metazoa</taxon>
        <taxon>Ecdysozoa</taxon>
        <taxon>Nematoda</taxon>
        <taxon>Chromadorea</taxon>
        <taxon>Rhabditida</taxon>
        <taxon>Tylenchina</taxon>
        <taxon>Panagrolaimomorpha</taxon>
        <taxon>Panagrolaimoidea</taxon>
        <taxon>Panagrolaimidae</taxon>
        <taxon>Panagrolaimus</taxon>
    </lineage>
</organism>
<feature type="compositionally biased region" description="Acidic residues" evidence="1">
    <location>
        <begin position="1"/>
        <end position="10"/>
    </location>
</feature>
<evidence type="ECO:0000256" key="1">
    <source>
        <dbReference type="SAM" id="MobiDB-lite"/>
    </source>
</evidence>